<dbReference type="EMBL" id="CAUYUJ010021793">
    <property type="protein sequence ID" value="CAK0907045.1"/>
    <property type="molecule type" value="Genomic_DNA"/>
</dbReference>
<evidence type="ECO:0000313" key="2">
    <source>
        <dbReference type="EMBL" id="CAK0907045.1"/>
    </source>
</evidence>
<dbReference type="Proteomes" id="UP001189429">
    <property type="component" value="Unassembled WGS sequence"/>
</dbReference>
<gene>
    <name evidence="2" type="ORF">PCOR1329_LOCUS82178</name>
</gene>
<name>A0ABN9Y3G5_9DINO</name>
<feature type="non-terminal residue" evidence="2">
    <location>
        <position position="1043"/>
    </location>
</feature>
<comment type="caution">
    <text evidence="2">The sequence shown here is derived from an EMBL/GenBank/DDBJ whole genome shotgun (WGS) entry which is preliminary data.</text>
</comment>
<feature type="compositionally biased region" description="Basic residues" evidence="1">
    <location>
        <begin position="663"/>
        <end position="672"/>
    </location>
</feature>
<sequence>ACHRARQQRRGQRLLLAGVKPETDDAARKPGKAHEVLAVVEREASLQQHGVACHQHADLLAGVARSAFTGDGWLADADAGVKCIMASSQACCRALAMPMQSSSPAASDGAMLSRAGQSGRAKTRRAASSGRLGSHLASTGIALQCLHAAVTLRPRAIKLASARGTQPPAAEDCPSCKANGSGKCLRVERSEEVASLLPPPWSCTRQRLRNRLMAWHDDDHPQLRIAGTAGDNAGNATKEQDSPSAIGQAINLLAAAMASSDKHGSYGQAIVNDMFALRSAASISRKRLLNAVAYRDDIVPIGRVLLGHSEFIHRQGTVTRKLVRSAIGVVSVSASASAVRGRRPLQVPFEAKHSASILDQACMTDGLIAARHPGIHHSSVQAISDASWWALLMAPCAPQCIVAAPLAASSLRSVVALPSRSPALLATLTVAEPRMPKHPASATVKALGTNSQQASPHLDLRSSAAIASSTVALGTSWAQSPQLAMALAHALIGASAGRCRRNGVITVNACKGRAPMRVSSDAGSSADSAALTQPLSCSRLASQVATLRGAPPLRLRFMQAGRATMHQAIASSQGDTPAAKRKRRSGKSHEQLKLDPSRRPRAASLGDAPPSGWIDAPGQPRARELGQATVDACSDWALKVVSSLDGGLLNAQTGGAGSAGMRARSRRSKPFKRLGEPSVAKPTSIRARAWQPVAWCIARSASGTKGARQCIAHARSVIDQQAASIIACFAAEDQQAALEQPANCHGKLTQRSSHSPGKVQPLAFTPQVSFSPFRAVDRMLSAHCGPMSGAVLAPWMAFAMAFSRMPCPLIAPEFAGQRFAASSKQQGMALAEEACSGLRVDGFWRPSMACTADALSQALDQGDAGSRVDSVAANVAHRHNALMGAALDAWPSRHRATPFVMGNSSTPCRWPASRKVPVIKPCEDGEIHATGRTDTLEQEPINSYAVDYAFQCASLADGDHDPSLLGHFACMLLCGSTSEAADKRFFLHDDVAVHSPHCPAGMLLEHIRRIGAPRVQSQGRLSAFAPHVARVKAWCARVGIGEH</sequence>
<feature type="region of interest" description="Disordered" evidence="1">
    <location>
        <begin position="103"/>
        <end position="129"/>
    </location>
</feature>
<evidence type="ECO:0000313" key="3">
    <source>
        <dbReference type="Proteomes" id="UP001189429"/>
    </source>
</evidence>
<keyword evidence="3" id="KW-1185">Reference proteome</keyword>
<organism evidence="2 3">
    <name type="scientific">Prorocentrum cordatum</name>
    <dbReference type="NCBI Taxonomy" id="2364126"/>
    <lineage>
        <taxon>Eukaryota</taxon>
        <taxon>Sar</taxon>
        <taxon>Alveolata</taxon>
        <taxon>Dinophyceae</taxon>
        <taxon>Prorocentrales</taxon>
        <taxon>Prorocentraceae</taxon>
        <taxon>Prorocentrum</taxon>
    </lineage>
</organism>
<feature type="non-terminal residue" evidence="2">
    <location>
        <position position="1"/>
    </location>
</feature>
<proteinExistence type="predicted"/>
<accession>A0ABN9Y3G5</accession>
<protein>
    <submittedName>
        <fullName evidence="2">Uncharacterized protein</fullName>
    </submittedName>
</protein>
<feature type="compositionally biased region" description="Basic and acidic residues" evidence="1">
    <location>
        <begin position="587"/>
        <end position="598"/>
    </location>
</feature>
<reference evidence="2" key="1">
    <citation type="submission" date="2023-10" db="EMBL/GenBank/DDBJ databases">
        <authorList>
            <person name="Chen Y."/>
            <person name="Shah S."/>
            <person name="Dougan E. K."/>
            <person name="Thang M."/>
            <person name="Chan C."/>
        </authorList>
    </citation>
    <scope>NUCLEOTIDE SEQUENCE [LARGE SCALE GENOMIC DNA]</scope>
</reference>
<evidence type="ECO:0000256" key="1">
    <source>
        <dbReference type="SAM" id="MobiDB-lite"/>
    </source>
</evidence>
<feature type="region of interest" description="Disordered" evidence="1">
    <location>
        <begin position="654"/>
        <end position="679"/>
    </location>
</feature>
<feature type="region of interest" description="Disordered" evidence="1">
    <location>
        <begin position="567"/>
        <end position="619"/>
    </location>
</feature>